<dbReference type="PANTHER" id="PTHR45748:SF7">
    <property type="entry name" value="1-PHOSPHATIDYLINOSITOL 3-PHOSPHATE 5-KINASE-RELATED"/>
    <property type="match status" value="1"/>
</dbReference>
<organism evidence="6 7">
    <name type="scientific">Papiliotrema laurentii</name>
    <name type="common">Cryptococcus laurentii</name>
    <dbReference type="NCBI Taxonomy" id="5418"/>
    <lineage>
        <taxon>Eukaryota</taxon>
        <taxon>Fungi</taxon>
        <taxon>Dikarya</taxon>
        <taxon>Basidiomycota</taxon>
        <taxon>Agaricomycotina</taxon>
        <taxon>Tremellomycetes</taxon>
        <taxon>Tremellales</taxon>
        <taxon>Rhynchogastremaceae</taxon>
        <taxon>Papiliotrema</taxon>
    </lineage>
</organism>
<dbReference type="Pfam" id="PF01504">
    <property type="entry name" value="PIP5K"/>
    <property type="match status" value="1"/>
</dbReference>
<name>A0AAD9L889_PAPLA</name>
<feature type="region of interest" description="Disordered" evidence="4">
    <location>
        <begin position="531"/>
        <end position="551"/>
    </location>
</feature>
<dbReference type="SUPFAM" id="SSF56104">
    <property type="entry name" value="SAICAR synthase-like"/>
    <property type="match status" value="1"/>
</dbReference>
<dbReference type="PROSITE" id="PS51455">
    <property type="entry name" value="PIPK"/>
    <property type="match status" value="1"/>
</dbReference>
<dbReference type="SMART" id="SM00330">
    <property type="entry name" value="PIPKc"/>
    <property type="match status" value="1"/>
</dbReference>
<evidence type="ECO:0000256" key="4">
    <source>
        <dbReference type="SAM" id="MobiDB-lite"/>
    </source>
</evidence>
<keyword evidence="2 3" id="KW-0067">ATP-binding</keyword>
<sequence length="1266" mass="140670">MSNSLKADLPFLQKSPRQLCRNELPANTVRIISGGQIRMSMTIPLRGRAHSAAAPMSLVLERQVISWPATRMIYREERSIKERSGLLEAVRRILRVLMYTIQAMSLELELLDAFRIPRELDLVPIASKPKPPPRQNTSPLEVRSRSPSLRRNKSMKERGSRAKGFFHRLSKDTRGMLDGLMGRHKSPETTNALLVREDTTSSTSTFTPKRSIADITSDSLFSSAQTEAHQSPILQSIDRHLRTLKRLDKMLPSTSPLLRVPMPPILLRMEAEEKVRSEKASQEALADASTHNTINGVIDGLTRRGSVRTMIRDPSFRIRARGYRLGGDVRAGLGALAQGMDQFEGWAKLQRLDMLISSGLESVSDGITTSTICERPKPVSYVFWGKDDETIEEVFEALSDAEQVCSRPGCDSEQEQHVKWYFHNEQKMALRVRKVEQGMGENGLDVWVKCRVCKKTSEPRRLGELAESFSWGKLLELLFYTTILCPSDFCPDASEIPSNLTVYIRSPHLILSLSTQAVSVLDARLPKLQVGPNVSKRKGGRSAAMAAAQSSRNDSSMAASLKALRDDLDMIVRSLRGDLDLARESSEGTPLPPAPEASIEKGSTAGSSEHAENHSTSSSEIEGIELALQETEMSLREDIGSCSNGGINGVRCKIKAAYDSLHLRILALSKTETADIAKAAEQDLPEYFGRHVHSLPGSSVLIREDEPSSIIAYTISSLAYFTELTSKGKTEEDQVSPEQSKESKEGWSVQVRRRETPRDILSLRTISKKRSDASMVKLEHRLPLTVQPNQPSLELSLEQVEGKSQASDRLDDLVRSISKATAQDPILTLNTKTTSLSLSESDNEQPTKRVPTSLARRTPQSAKVAPPSAFRPTRSVSSTIPTVSSLQSSRVSSVSMTPRSVTPSPEPTKEGWASVTSTFTNSFSNLLKIGSEVGSFRSKTGDRSLSSLMGPLSMMSAMDNSLSNSKADDRPHLQFTYTLADKLTIGCTVYYASAFDSLRRRCAIDRSIIDSLSRCESWDAQGGKSKASFFMTRDKRYIVKELVSKWNVSDTQALLEIAPSYFEYLANTHNKATCLAKIVAFTTIKIHDVQASTKKAMDLMVMENLFYKQDISQTYDLKGIEGRKVPKAMADGTTLFDSEWIEGQSRAPILLHPHAKRILQEAIYNDTKYLCSQSVMDYSLLLGLDNVRNEIVVGLVDAIGSFNLFKTIESRSKLALTRGGEVTIIPPDQYRERFETTLRQYFIACPDKWSKTSRRHAPNEPLPSIM</sequence>
<dbReference type="GO" id="GO:0000329">
    <property type="term" value="C:fungal-type vacuole membrane"/>
    <property type="evidence" value="ECO:0007669"/>
    <property type="project" value="TreeGrafter"/>
</dbReference>
<feature type="region of interest" description="Disordered" evidence="4">
    <location>
        <begin position="582"/>
        <end position="621"/>
    </location>
</feature>
<dbReference type="GO" id="GO:0046854">
    <property type="term" value="P:phosphatidylinositol phosphate biosynthetic process"/>
    <property type="evidence" value="ECO:0007669"/>
    <property type="project" value="TreeGrafter"/>
</dbReference>
<evidence type="ECO:0000313" key="7">
    <source>
        <dbReference type="Proteomes" id="UP001182556"/>
    </source>
</evidence>
<dbReference type="InterPro" id="IPR044769">
    <property type="entry name" value="PIKfyve_PIPKc"/>
</dbReference>
<dbReference type="PANTHER" id="PTHR45748">
    <property type="entry name" value="1-PHOSPHATIDYLINOSITOL 3-PHOSPHATE 5-KINASE-RELATED"/>
    <property type="match status" value="1"/>
</dbReference>
<proteinExistence type="predicted"/>
<dbReference type="GO" id="GO:0005524">
    <property type="term" value="F:ATP binding"/>
    <property type="evidence" value="ECO:0007669"/>
    <property type="project" value="UniProtKB-UniRule"/>
</dbReference>
<gene>
    <name evidence="6" type="ORF">DB88DRAFT_178160</name>
</gene>
<comment type="caution">
    <text evidence="6">The sequence shown here is derived from an EMBL/GenBank/DDBJ whole genome shotgun (WGS) entry which is preliminary data.</text>
</comment>
<dbReference type="InterPro" id="IPR027483">
    <property type="entry name" value="PInositol-4-P-4/5-kinase_C_sf"/>
</dbReference>
<feature type="compositionally biased region" description="Low complexity" evidence="4">
    <location>
        <begin position="881"/>
        <end position="903"/>
    </location>
</feature>
<evidence type="ECO:0000313" key="6">
    <source>
        <dbReference type="EMBL" id="KAK1926708.1"/>
    </source>
</evidence>
<feature type="compositionally biased region" description="Polar residues" evidence="4">
    <location>
        <begin position="135"/>
        <end position="147"/>
    </location>
</feature>
<dbReference type="EMBL" id="JAODAN010000002">
    <property type="protein sequence ID" value="KAK1926708.1"/>
    <property type="molecule type" value="Genomic_DNA"/>
</dbReference>
<dbReference type="Gene3D" id="3.30.800.10">
    <property type="entry name" value="Phosphatidylinositol Phosphate Kinase II Beta"/>
    <property type="match status" value="1"/>
</dbReference>
<dbReference type="Proteomes" id="UP001182556">
    <property type="component" value="Unassembled WGS sequence"/>
</dbReference>
<dbReference type="InterPro" id="IPR027484">
    <property type="entry name" value="PInositol-4-P-5-kinase_N"/>
</dbReference>
<keyword evidence="3" id="KW-0418">Kinase</keyword>
<protein>
    <recommendedName>
        <fullName evidence="5">PIPK domain-containing protein</fullName>
    </recommendedName>
</protein>
<keyword evidence="7" id="KW-1185">Reference proteome</keyword>
<dbReference type="Gene3D" id="3.30.810.10">
    <property type="entry name" value="2-Layer Sandwich"/>
    <property type="match status" value="1"/>
</dbReference>
<keyword evidence="1 3" id="KW-0547">Nucleotide-binding</keyword>
<feature type="region of interest" description="Disordered" evidence="4">
    <location>
        <begin position="833"/>
        <end position="912"/>
    </location>
</feature>
<feature type="region of interest" description="Disordered" evidence="4">
    <location>
        <begin position="124"/>
        <end position="160"/>
    </location>
</feature>
<dbReference type="AlphaFoldDB" id="A0AAD9L889"/>
<evidence type="ECO:0000256" key="3">
    <source>
        <dbReference type="PROSITE-ProRule" id="PRU00781"/>
    </source>
</evidence>
<dbReference type="GO" id="GO:0010008">
    <property type="term" value="C:endosome membrane"/>
    <property type="evidence" value="ECO:0007669"/>
    <property type="project" value="TreeGrafter"/>
</dbReference>
<dbReference type="GO" id="GO:0000285">
    <property type="term" value="F:1-phosphatidylinositol-3-phosphate 5-kinase activity"/>
    <property type="evidence" value="ECO:0007669"/>
    <property type="project" value="InterPro"/>
</dbReference>
<reference evidence="6" key="1">
    <citation type="submission" date="2023-02" db="EMBL/GenBank/DDBJ databases">
        <title>Identification and recombinant expression of a fungal hydrolase from Papiliotrema laurentii that hydrolyzes apple cutin and clears colloidal polyester polyurethane.</title>
        <authorList>
            <consortium name="DOE Joint Genome Institute"/>
            <person name="Roman V.A."/>
            <person name="Bojanowski C."/>
            <person name="Crable B.R."/>
            <person name="Wagner D.N."/>
            <person name="Hung C.S."/>
            <person name="Nadeau L.J."/>
            <person name="Schratz L."/>
            <person name="Haridas S."/>
            <person name="Pangilinan J."/>
            <person name="Lipzen A."/>
            <person name="Na H."/>
            <person name="Yan M."/>
            <person name="Ng V."/>
            <person name="Grigoriev I.V."/>
            <person name="Spatafora J.W."/>
            <person name="Barlow D."/>
            <person name="Biffinger J."/>
            <person name="Kelley-Loughnane N."/>
            <person name="Varaljay V.A."/>
            <person name="Crookes-Goodson W.J."/>
        </authorList>
    </citation>
    <scope>NUCLEOTIDE SEQUENCE</scope>
    <source>
        <strain evidence="6">5307AH</strain>
    </source>
</reference>
<feature type="compositionally biased region" description="Low complexity" evidence="4">
    <location>
        <begin position="542"/>
        <end position="551"/>
    </location>
</feature>
<feature type="region of interest" description="Disordered" evidence="4">
    <location>
        <begin position="729"/>
        <end position="751"/>
    </location>
</feature>
<evidence type="ECO:0000256" key="1">
    <source>
        <dbReference type="ARBA" id="ARBA00022741"/>
    </source>
</evidence>
<feature type="domain" description="PIPK" evidence="5">
    <location>
        <begin position="917"/>
        <end position="1242"/>
    </location>
</feature>
<keyword evidence="3" id="KW-0808">Transferase</keyword>
<accession>A0AAD9L889</accession>
<dbReference type="CDD" id="cd17300">
    <property type="entry name" value="PIPKc_PIKfyve"/>
    <property type="match status" value="1"/>
</dbReference>
<evidence type="ECO:0000256" key="2">
    <source>
        <dbReference type="ARBA" id="ARBA00022840"/>
    </source>
</evidence>
<dbReference type="InterPro" id="IPR002498">
    <property type="entry name" value="PInositol-4-P-4/5-kinase_core"/>
</dbReference>
<evidence type="ECO:0000259" key="5">
    <source>
        <dbReference type="PROSITE" id="PS51455"/>
    </source>
</evidence>